<dbReference type="InterPro" id="IPR020802">
    <property type="entry name" value="TesA-like"/>
</dbReference>
<gene>
    <name evidence="4" type="ORF">NVV95_02815</name>
</gene>
<evidence type="ECO:0000259" key="3">
    <source>
        <dbReference type="SMART" id="SM00824"/>
    </source>
</evidence>
<dbReference type="RefSeq" id="WP_259485011.1">
    <property type="nucleotide sequence ID" value="NZ_JANTEZ010000001.1"/>
</dbReference>
<dbReference type="Gene3D" id="3.40.50.1820">
    <property type="entry name" value="alpha/beta hydrolase"/>
    <property type="match status" value="1"/>
</dbReference>
<organism evidence="4 5">
    <name type="scientific">Herbiconiux gentiana</name>
    <dbReference type="NCBI Taxonomy" id="2970912"/>
    <lineage>
        <taxon>Bacteria</taxon>
        <taxon>Bacillati</taxon>
        <taxon>Actinomycetota</taxon>
        <taxon>Actinomycetes</taxon>
        <taxon>Micrococcales</taxon>
        <taxon>Microbacteriaceae</taxon>
        <taxon>Herbiconiux</taxon>
    </lineage>
</organism>
<feature type="region of interest" description="Disordered" evidence="2">
    <location>
        <begin position="1"/>
        <end position="21"/>
    </location>
</feature>
<protein>
    <submittedName>
        <fullName evidence="4">Alpha/beta hydrolase</fullName>
    </submittedName>
</protein>
<evidence type="ECO:0000256" key="1">
    <source>
        <dbReference type="ARBA" id="ARBA00022801"/>
    </source>
</evidence>
<keyword evidence="1 4" id="KW-0378">Hydrolase</keyword>
<dbReference type="Proteomes" id="UP001165580">
    <property type="component" value="Unassembled WGS sequence"/>
</dbReference>
<dbReference type="EMBL" id="JANTEZ010000001">
    <property type="protein sequence ID" value="MCS5713481.1"/>
    <property type="molecule type" value="Genomic_DNA"/>
</dbReference>
<dbReference type="PRINTS" id="PR00111">
    <property type="entry name" value="ABHYDROLASE"/>
</dbReference>
<feature type="compositionally biased region" description="Pro residues" evidence="2">
    <location>
        <begin position="494"/>
        <end position="506"/>
    </location>
</feature>
<feature type="compositionally biased region" description="Polar residues" evidence="2">
    <location>
        <begin position="1"/>
        <end position="10"/>
    </location>
</feature>
<dbReference type="InterPro" id="IPR029058">
    <property type="entry name" value="AB_hydrolase_fold"/>
</dbReference>
<feature type="domain" description="Thioesterase TesA-like" evidence="3">
    <location>
        <begin position="32"/>
        <end position="272"/>
    </location>
</feature>
<evidence type="ECO:0000313" key="5">
    <source>
        <dbReference type="Proteomes" id="UP001165580"/>
    </source>
</evidence>
<proteinExistence type="predicted"/>
<comment type="caution">
    <text evidence="4">The sequence shown here is derived from an EMBL/GenBank/DDBJ whole genome shotgun (WGS) entry which is preliminary data.</text>
</comment>
<feature type="region of interest" description="Disordered" evidence="2">
    <location>
        <begin position="464"/>
        <end position="523"/>
    </location>
</feature>
<sequence>MASITRTSGLERNGTAIPHTPAALPDELPTLVCLHALGSSRHAFDTLGARLDGRFRMLALDLPGFGDEAARGAVTVEETVDYVLARIAFAAPQRWLLVGHSMGGKIATLVADRVLSGEAPVFGLAGVVLLAGSPPSPEPMEEERREQMIGWASRGPVSGADARTFIDANTAGPLSPADDALVVRDLARTAPEAWIAWLNRGSEEDWRPVVEPLPVPALIVSGREDGDLGEQAQRELNGPVYPHATFAVVDGAAHLLPIEQPGEVAALIDSLWQLSAGRGPAVPRDVAAVIASDRTSRRTRGILARRALGDDVLYEPQTLTPAQLTTLRAVAARVVPQEGEPIDLAARLDAQLAAGAGDGWRNASLPADPEAYALALDALRGFEGAAPDEQDSRLERLAAGEAPAGGALSGAQLASWFEDACADLAKLWLAHPASLARVGFDGFATGGDGVRKQGFQLLVAGAREQWEPAPRPRPRNAPAQSGSPAEPAHAAPARPAPHGPGQPAPAQPAATTTTSTTDPKARA</sequence>
<name>A0ABT2GBI9_9MICO</name>
<accession>A0ABT2GBI9</accession>
<dbReference type="PANTHER" id="PTHR43798:SF31">
    <property type="entry name" value="AB HYDROLASE SUPERFAMILY PROTEIN YCLE"/>
    <property type="match status" value="1"/>
</dbReference>
<dbReference type="GO" id="GO:0016787">
    <property type="term" value="F:hydrolase activity"/>
    <property type="evidence" value="ECO:0007669"/>
    <property type="project" value="UniProtKB-KW"/>
</dbReference>
<feature type="compositionally biased region" description="Low complexity" evidence="2">
    <location>
        <begin position="507"/>
        <end position="523"/>
    </location>
</feature>
<dbReference type="InterPro" id="IPR050266">
    <property type="entry name" value="AB_hydrolase_sf"/>
</dbReference>
<dbReference type="SUPFAM" id="SSF53474">
    <property type="entry name" value="alpha/beta-Hydrolases"/>
    <property type="match status" value="1"/>
</dbReference>
<dbReference type="Pfam" id="PF12697">
    <property type="entry name" value="Abhydrolase_6"/>
    <property type="match status" value="1"/>
</dbReference>
<feature type="compositionally biased region" description="Low complexity" evidence="2">
    <location>
        <begin position="476"/>
        <end position="493"/>
    </location>
</feature>
<reference evidence="4" key="1">
    <citation type="submission" date="2022-08" db="EMBL/GenBank/DDBJ databases">
        <authorList>
            <person name="Deng Y."/>
            <person name="Han X.-F."/>
            <person name="Zhang Y.-Q."/>
        </authorList>
    </citation>
    <scope>NUCLEOTIDE SEQUENCE</scope>
    <source>
        <strain evidence="4">CPCC 205716</strain>
    </source>
</reference>
<evidence type="ECO:0000256" key="2">
    <source>
        <dbReference type="SAM" id="MobiDB-lite"/>
    </source>
</evidence>
<dbReference type="InterPro" id="IPR000073">
    <property type="entry name" value="AB_hydrolase_1"/>
</dbReference>
<dbReference type="PANTHER" id="PTHR43798">
    <property type="entry name" value="MONOACYLGLYCEROL LIPASE"/>
    <property type="match status" value="1"/>
</dbReference>
<dbReference type="SMART" id="SM00824">
    <property type="entry name" value="PKS_TE"/>
    <property type="match status" value="1"/>
</dbReference>
<evidence type="ECO:0000313" key="4">
    <source>
        <dbReference type="EMBL" id="MCS5713481.1"/>
    </source>
</evidence>
<keyword evidence="5" id="KW-1185">Reference proteome</keyword>